<dbReference type="EMBL" id="JASAOG010000231">
    <property type="protein sequence ID" value="KAK0042817.1"/>
    <property type="molecule type" value="Genomic_DNA"/>
</dbReference>
<dbReference type="InterPro" id="IPR003593">
    <property type="entry name" value="AAA+_ATPase"/>
</dbReference>
<keyword evidence="6" id="KW-0067">ATP-binding</keyword>
<dbReference type="Proteomes" id="UP001233172">
    <property type="component" value="Unassembled WGS sequence"/>
</dbReference>
<keyword evidence="8 10" id="KW-0472">Membrane</keyword>
<evidence type="ECO:0000256" key="9">
    <source>
        <dbReference type="SAM" id="MobiDB-lite"/>
    </source>
</evidence>
<evidence type="ECO:0000256" key="4">
    <source>
        <dbReference type="ARBA" id="ARBA00022692"/>
    </source>
</evidence>
<reference evidence="12" key="1">
    <citation type="journal article" date="2023" name="PLoS Negl. Trop. Dis.">
        <title>A genome sequence for Biomphalaria pfeifferi, the major vector snail for the human-infecting parasite Schistosoma mansoni.</title>
        <authorList>
            <person name="Bu L."/>
            <person name="Lu L."/>
            <person name="Laidemitt M.R."/>
            <person name="Zhang S.M."/>
            <person name="Mutuku M."/>
            <person name="Mkoji G."/>
            <person name="Steinauer M."/>
            <person name="Loker E.S."/>
        </authorList>
    </citation>
    <scope>NUCLEOTIDE SEQUENCE</scope>
    <source>
        <strain evidence="12">KasaAsao</strain>
    </source>
</reference>
<evidence type="ECO:0000256" key="6">
    <source>
        <dbReference type="ARBA" id="ARBA00022840"/>
    </source>
</evidence>
<keyword evidence="13" id="KW-1185">Reference proteome</keyword>
<sequence>MAEADEKTPLLRSGRSAKGDNPVHVMVPQPVETLGSLGSDETRVALPESRTNENSFPNGRIERNLSVEKIYPISLSWKNVSVSVKIPAKKKWCFRTTQKATEKSILKNVSGLVNPGTLVAIMGASGAGKSTLLNVLTSRNTKNYVFNGDIRVNGWHIGSSIKGISAYVQQDDLFITTLTVREQLQFRALLRMDKKLDKASRLARVEDVIVEMGLTKCANNRIGDAGGGEKGISGGERKRLSFASEALTNPPIFFCDEPTSGLDSFMAQNIITTLQKMASKGRVILCTIHQPSSELFSMFDQILLLAEGRTAFMGTQRAAMDFFHNLEFPCPNNYNPADHFILTLAIVPGQESECRQRTFAVCDKFCETEEYIKMVNQAEDLTQTARHSKTDPLLNDILAGESRYEVSWLTQFRYLFWRSWISMFRDVILTRVRIMQAMTLAIVLGLIYLQQTVDQKGVMSINGAIFLLITNTSFSNMFAVVNSFPLELSIFLREYGTGLYRVDTYYLTKTIAEVPLFVAVSIIFATITYWMIGLYDSWEAYLIAVGILLLVANVAISLGYLISTMCGSVTVSLAVAPPLLIPFMLFGGLFVNNGNIPVYFIWLEYLSWFKFSNEVLMVNQWRNVDYIPCPNITIPTIPPNITTPSVPSIPQCLYRSGKDVLDYTSFSEDNLVLDIILLVVLQVGFRFLSIIALFIRARRSKE</sequence>
<dbReference type="GO" id="GO:0005886">
    <property type="term" value="C:plasma membrane"/>
    <property type="evidence" value="ECO:0007669"/>
    <property type="project" value="TreeGrafter"/>
</dbReference>
<dbReference type="SUPFAM" id="SSF52540">
    <property type="entry name" value="P-loop containing nucleoside triphosphate hydrolases"/>
    <property type="match status" value="1"/>
</dbReference>
<evidence type="ECO:0000256" key="7">
    <source>
        <dbReference type="ARBA" id="ARBA00022989"/>
    </source>
</evidence>
<comment type="subcellular location">
    <subcellularLocation>
        <location evidence="1">Membrane</location>
        <topology evidence="1">Multi-pass membrane protein</topology>
    </subcellularLocation>
</comment>
<evidence type="ECO:0000256" key="1">
    <source>
        <dbReference type="ARBA" id="ARBA00004141"/>
    </source>
</evidence>
<evidence type="ECO:0000313" key="12">
    <source>
        <dbReference type="EMBL" id="KAK0042817.1"/>
    </source>
</evidence>
<reference evidence="12" key="2">
    <citation type="submission" date="2023-04" db="EMBL/GenBank/DDBJ databases">
        <authorList>
            <person name="Bu L."/>
            <person name="Lu L."/>
            <person name="Laidemitt M.R."/>
            <person name="Zhang S.M."/>
            <person name="Mutuku M."/>
            <person name="Mkoji G."/>
            <person name="Steinauer M."/>
            <person name="Loker E.S."/>
        </authorList>
    </citation>
    <scope>NUCLEOTIDE SEQUENCE</scope>
    <source>
        <strain evidence="12">KasaAsao</strain>
        <tissue evidence="12">Whole Snail</tissue>
    </source>
</reference>
<dbReference type="PANTHER" id="PTHR48041">
    <property type="entry name" value="ABC TRANSPORTER G FAMILY MEMBER 28"/>
    <property type="match status" value="1"/>
</dbReference>
<dbReference type="SMART" id="SM00382">
    <property type="entry name" value="AAA"/>
    <property type="match status" value="1"/>
</dbReference>
<evidence type="ECO:0000313" key="13">
    <source>
        <dbReference type="Proteomes" id="UP001233172"/>
    </source>
</evidence>
<organism evidence="12 13">
    <name type="scientific">Biomphalaria pfeifferi</name>
    <name type="common">Bloodfluke planorb</name>
    <name type="synonym">Freshwater snail</name>
    <dbReference type="NCBI Taxonomy" id="112525"/>
    <lineage>
        <taxon>Eukaryota</taxon>
        <taxon>Metazoa</taxon>
        <taxon>Spiralia</taxon>
        <taxon>Lophotrochozoa</taxon>
        <taxon>Mollusca</taxon>
        <taxon>Gastropoda</taxon>
        <taxon>Heterobranchia</taxon>
        <taxon>Euthyneura</taxon>
        <taxon>Panpulmonata</taxon>
        <taxon>Hygrophila</taxon>
        <taxon>Lymnaeoidea</taxon>
        <taxon>Planorbidae</taxon>
        <taxon>Biomphalaria</taxon>
    </lineage>
</organism>
<dbReference type="GO" id="GO:0016887">
    <property type="term" value="F:ATP hydrolysis activity"/>
    <property type="evidence" value="ECO:0007669"/>
    <property type="project" value="InterPro"/>
</dbReference>
<gene>
    <name evidence="12" type="ORF">Bpfe_027731</name>
</gene>
<feature type="transmembrane region" description="Helical" evidence="10">
    <location>
        <begin position="514"/>
        <end position="535"/>
    </location>
</feature>
<dbReference type="InterPro" id="IPR003439">
    <property type="entry name" value="ABC_transporter-like_ATP-bd"/>
</dbReference>
<evidence type="ECO:0000256" key="5">
    <source>
        <dbReference type="ARBA" id="ARBA00022741"/>
    </source>
</evidence>
<dbReference type="PANTHER" id="PTHR48041:SF139">
    <property type="entry name" value="PROTEIN SCARLET"/>
    <property type="match status" value="1"/>
</dbReference>
<dbReference type="Pfam" id="PF00005">
    <property type="entry name" value="ABC_tran"/>
    <property type="match status" value="1"/>
</dbReference>
<keyword evidence="5" id="KW-0547">Nucleotide-binding</keyword>
<feature type="transmembrane region" description="Helical" evidence="10">
    <location>
        <begin position="671"/>
        <end position="695"/>
    </location>
</feature>
<dbReference type="AlphaFoldDB" id="A0AAD8AVX0"/>
<keyword evidence="4 10" id="KW-0812">Transmembrane</keyword>
<evidence type="ECO:0000256" key="3">
    <source>
        <dbReference type="ARBA" id="ARBA00022448"/>
    </source>
</evidence>
<feature type="transmembrane region" description="Helical" evidence="10">
    <location>
        <begin position="428"/>
        <end position="449"/>
    </location>
</feature>
<dbReference type="Pfam" id="PF19055">
    <property type="entry name" value="ABC2_membrane_7"/>
    <property type="match status" value="1"/>
</dbReference>
<feature type="transmembrane region" description="Helical" evidence="10">
    <location>
        <begin position="541"/>
        <end position="562"/>
    </location>
</feature>
<dbReference type="InterPro" id="IPR013525">
    <property type="entry name" value="ABC2_TM"/>
</dbReference>
<dbReference type="GO" id="GO:0140359">
    <property type="term" value="F:ABC-type transporter activity"/>
    <property type="evidence" value="ECO:0007669"/>
    <property type="project" value="InterPro"/>
</dbReference>
<proteinExistence type="inferred from homology"/>
<evidence type="ECO:0000256" key="8">
    <source>
        <dbReference type="ARBA" id="ARBA00023136"/>
    </source>
</evidence>
<dbReference type="Gene3D" id="3.40.50.300">
    <property type="entry name" value="P-loop containing nucleotide triphosphate hydrolases"/>
    <property type="match status" value="1"/>
</dbReference>
<protein>
    <submittedName>
        <fullName evidence="12">Protein white</fullName>
    </submittedName>
</protein>
<dbReference type="GO" id="GO:0005524">
    <property type="term" value="F:ATP binding"/>
    <property type="evidence" value="ECO:0007669"/>
    <property type="project" value="UniProtKB-KW"/>
</dbReference>
<feature type="domain" description="ABC transporter" evidence="11">
    <location>
        <begin position="75"/>
        <end position="332"/>
    </location>
</feature>
<dbReference type="CDD" id="cd03213">
    <property type="entry name" value="ABCG_EPDR"/>
    <property type="match status" value="1"/>
</dbReference>
<keyword evidence="3" id="KW-0813">Transport</keyword>
<keyword evidence="7 10" id="KW-1133">Transmembrane helix</keyword>
<feature type="region of interest" description="Disordered" evidence="9">
    <location>
        <begin position="1"/>
        <end position="25"/>
    </location>
</feature>
<comment type="caution">
    <text evidence="12">The sequence shown here is derived from an EMBL/GenBank/DDBJ whole genome shotgun (WGS) entry which is preliminary data.</text>
</comment>
<feature type="transmembrane region" description="Helical" evidence="10">
    <location>
        <begin position="569"/>
        <end position="591"/>
    </location>
</feature>
<dbReference type="InterPro" id="IPR017871">
    <property type="entry name" value="ABC_transporter-like_CS"/>
</dbReference>
<name>A0AAD8AVX0_BIOPF</name>
<comment type="similarity">
    <text evidence="2">Belongs to the ABC transporter superfamily. ABCG family. Eye pigment precursor importer (TC 3.A.1.204) subfamily.</text>
</comment>
<evidence type="ECO:0000256" key="2">
    <source>
        <dbReference type="ARBA" id="ARBA00005814"/>
    </source>
</evidence>
<dbReference type="InterPro" id="IPR027417">
    <property type="entry name" value="P-loop_NTPase"/>
</dbReference>
<dbReference type="PROSITE" id="PS50893">
    <property type="entry name" value="ABC_TRANSPORTER_2"/>
    <property type="match status" value="1"/>
</dbReference>
<evidence type="ECO:0000256" key="10">
    <source>
        <dbReference type="SAM" id="Phobius"/>
    </source>
</evidence>
<accession>A0AAD8AVX0</accession>
<dbReference type="Pfam" id="PF01061">
    <property type="entry name" value="ABC2_membrane"/>
    <property type="match status" value="1"/>
</dbReference>
<dbReference type="InterPro" id="IPR050352">
    <property type="entry name" value="ABCG_transporters"/>
</dbReference>
<dbReference type="PROSITE" id="PS00211">
    <property type="entry name" value="ABC_TRANSPORTER_1"/>
    <property type="match status" value="1"/>
</dbReference>
<dbReference type="InterPro" id="IPR043926">
    <property type="entry name" value="ABCG_dom"/>
</dbReference>
<evidence type="ECO:0000259" key="11">
    <source>
        <dbReference type="PROSITE" id="PS50893"/>
    </source>
</evidence>